<comment type="caution">
    <text evidence="2">The sequence shown here is derived from an EMBL/GenBank/DDBJ whole genome shotgun (WGS) entry which is preliminary data.</text>
</comment>
<dbReference type="OrthoDB" id="5297629at2"/>
<gene>
    <name evidence="2" type="ORF">GTA51_14555</name>
</gene>
<evidence type="ECO:0000313" key="2">
    <source>
        <dbReference type="EMBL" id="MYL84348.1"/>
    </source>
</evidence>
<dbReference type="Pfam" id="PF09345">
    <property type="entry name" value="SiaC"/>
    <property type="match status" value="1"/>
</dbReference>
<feature type="domain" description="SiaC family regulatory phosphoprotein" evidence="1">
    <location>
        <begin position="6"/>
        <end position="124"/>
    </location>
</feature>
<keyword evidence="3" id="KW-1185">Reference proteome</keyword>
<name>A0A7C9MK36_9BACT</name>
<reference evidence="2 3" key="1">
    <citation type="submission" date="2020-01" db="EMBL/GenBank/DDBJ databases">
        <title>Genome sequence of Desulfovibrio aerotolerans DSM 16695(T).</title>
        <authorList>
            <person name="Karnachuk O."/>
            <person name="Avakyan M."/>
            <person name="Mardanov A."/>
            <person name="Kadnikov V."/>
            <person name="Ravin N."/>
        </authorList>
    </citation>
    <scope>NUCLEOTIDE SEQUENCE [LARGE SCALE GENOMIC DNA]</scope>
    <source>
        <strain evidence="2 3">DSM 16695</strain>
    </source>
</reference>
<sequence length="126" mass="14574">MTILTISAAQRTPEINFDFETNTFLMRGESYPEDIKDFYGPPIMQLTEHLEGLENEKVHFTFEFIYFNSSTAKIIMNLFDLLDSTAERGNTVTINWAFAPDDDTMEELGEEFCEELKHATFTLLAR</sequence>
<organism evidence="2 3">
    <name type="scientific">Solidesulfovibrio aerotolerans</name>
    <dbReference type="NCBI Taxonomy" id="295255"/>
    <lineage>
        <taxon>Bacteria</taxon>
        <taxon>Pseudomonadati</taxon>
        <taxon>Thermodesulfobacteriota</taxon>
        <taxon>Desulfovibrionia</taxon>
        <taxon>Desulfovibrionales</taxon>
        <taxon>Desulfovibrionaceae</taxon>
        <taxon>Solidesulfovibrio</taxon>
    </lineage>
</organism>
<proteinExistence type="predicted"/>
<evidence type="ECO:0000313" key="3">
    <source>
        <dbReference type="Proteomes" id="UP000482487"/>
    </source>
</evidence>
<dbReference type="InterPro" id="IPR018530">
    <property type="entry name" value="SiaC"/>
</dbReference>
<dbReference type="AlphaFoldDB" id="A0A7C9MK36"/>
<protein>
    <submittedName>
        <fullName evidence="2">DUF1987 domain-containing protein</fullName>
    </submittedName>
</protein>
<dbReference type="RefSeq" id="WP_160962289.1">
    <property type="nucleotide sequence ID" value="NZ_WVUD01000030.1"/>
</dbReference>
<dbReference type="EMBL" id="WVUD01000030">
    <property type="protein sequence ID" value="MYL84348.1"/>
    <property type="molecule type" value="Genomic_DNA"/>
</dbReference>
<dbReference type="Proteomes" id="UP000482487">
    <property type="component" value="Unassembled WGS sequence"/>
</dbReference>
<accession>A0A7C9MK36</accession>
<evidence type="ECO:0000259" key="1">
    <source>
        <dbReference type="Pfam" id="PF09345"/>
    </source>
</evidence>